<evidence type="ECO:0000256" key="1">
    <source>
        <dbReference type="ARBA" id="ARBA00004196"/>
    </source>
</evidence>
<evidence type="ECO:0000256" key="4">
    <source>
        <dbReference type="ARBA" id="ARBA00022729"/>
    </source>
</evidence>
<keyword evidence="4 5" id="KW-0732">Signal</keyword>
<comment type="similarity">
    <text evidence="2">Belongs to the bacterial solute-binding protein 5 family.</text>
</comment>
<proteinExistence type="inferred from homology"/>
<organism evidence="7 8">
    <name type="scientific">Aquincola tertiaricarbonis</name>
    <dbReference type="NCBI Taxonomy" id="391953"/>
    <lineage>
        <taxon>Bacteria</taxon>
        <taxon>Pseudomonadati</taxon>
        <taxon>Pseudomonadota</taxon>
        <taxon>Betaproteobacteria</taxon>
        <taxon>Burkholderiales</taxon>
        <taxon>Sphaerotilaceae</taxon>
        <taxon>Aquincola</taxon>
    </lineage>
</organism>
<evidence type="ECO:0000313" key="8">
    <source>
        <dbReference type="Proteomes" id="UP001056201"/>
    </source>
</evidence>
<dbReference type="PANTHER" id="PTHR30290">
    <property type="entry name" value="PERIPLASMIC BINDING COMPONENT OF ABC TRANSPORTER"/>
    <property type="match status" value="1"/>
</dbReference>
<dbReference type="Pfam" id="PF00496">
    <property type="entry name" value="SBP_bac_5"/>
    <property type="match status" value="1"/>
</dbReference>
<keyword evidence="3" id="KW-0813">Transport</keyword>
<reference evidence="7" key="1">
    <citation type="submission" date="2022-05" db="EMBL/GenBank/DDBJ databases">
        <title>An RpoN-dependent PEP-CTERM gene is involved in floc formation of an Aquincola tertiaricarbonis strain.</title>
        <authorList>
            <person name="Qiu D."/>
            <person name="Xia M."/>
        </authorList>
    </citation>
    <scope>NUCLEOTIDE SEQUENCE</scope>
    <source>
        <strain evidence="7">RN12</strain>
    </source>
</reference>
<sequence length="625" mass="70281">MTQPPARRPWTKLAATLQLVCGLMAAAFTGAFSGTAAAQQPVAATAPQKVLRYAFQVAETGFDPAQISDTYSRTITPHIFEAPYQYDPLARPAKVRPLTAAAMPEHSDDYRTWTVKLQPGIYFTDDPAFGGRRRELVAADYVYSFKRFADPAVKSPAWSWMAQFGFVGLEALRERALKNKQPFDYDQPIEGLQALDRYTLRFRMTQPSPRFVTSALTLSDLIGAVAREVVEKYGADIAAHPVGTGPFVLKQWRRSSLIVLERNAAYRDVRYDAEPAADDAEGQALLARLKGRRLPMLDRVEVSIVEENQPRWLSFLQQRADLIELLPPEFVNQALPGGKLAPYLAEQGLQALRSRRSDISLTIFNMDDPIVGGYTPDKVALRRAISLAVDVEAEIRLVLGGQAIPAQSPVPPNTHAYDPGFKSEASDHDPARAMALLDLYGYVDKDGDGWRDLPDGRPLLLEMATQPEQRSRQLDDLWKRYMTAVGLRIDFKPAKWPENLKAARAGKLMMWGVGSMAVAPDSLGIYQRYHGPQSGGQNIARFRLPAMDALYDRMNVMPDGPERQALFDEARKLAVAYMPYKPRVHRIATDLAQPWLIGYKRPLFWQDFWQYLDIDTEVQRQRMKP</sequence>
<dbReference type="PANTHER" id="PTHR30290:SF10">
    <property type="entry name" value="PERIPLASMIC OLIGOPEPTIDE-BINDING PROTEIN-RELATED"/>
    <property type="match status" value="1"/>
</dbReference>
<evidence type="ECO:0000313" key="7">
    <source>
        <dbReference type="EMBL" id="URI10403.1"/>
    </source>
</evidence>
<dbReference type="Proteomes" id="UP001056201">
    <property type="component" value="Chromosome 2"/>
</dbReference>
<feature type="signal peptide" evidence="5">
    <location>
        <begin position="1"/>
        <end position="38"/>
    </location>
</feature>
<feature type="chain" id="PRO_5047193847" evidence="5">
    <location>
        <begin position="39"/>
        <end position="625"/>
    </location>
</feature>
<evidence type="ECO:0000256" key="3">
    <source>
        <dbReference type="ARBA" id="ARBA00022448"/>
    </source>
</evidence>
<dbReference type="InterPro" id="IPR030678">
    <property type="entry name" value="Peptide/Ni-bd"/>
</dbReference>
<dbReference type="EMBL" id="CP097636">
    <property type="protein sequence ID" value="URI10403.1"/>
    <property type="molecule type" value="Genomic_DNA"/>
</dbReference>
<keyword evidence="8" id="KW-1185">Reference proteome</keyword>
<accession>A0ABY4SAL6</accession>
<evidence type="ECO:0000256" key="2">
    <source>
        <dbReference type="ARBA" id="ARBA00005695"/>
    </source>
</evidence>
<dbReference type="Gene3D" id="3.10.105.10">
    <property type="entry name" value="Dipeptide-binding Protein, Domain 3"/>
    <property type="match status" value="1"/>
</dbReference>
<name>A0ABY4SAL6_AQUTE</name>
<gene>
    <name evidence="7" type="ORF">MW290_15420</name>
</gene>
<dbReference type="InterPro" id="IPR039424">
    <property type="entry name" value="SBP_5"/>
</dbReference>
<feature type="domain" description="Solute-binding protein family 5" evidence="6">
    <location>
        <begin position="94"/>
        <end position="533"/>
    </location>
</feature>
<evidence type="ECO:0000256" key="5">
    <source>
        <dbReference type="SAM" id="SignalP"/>
    </source>
</evidence>
<dbReference type="InterPro" id="IPR000914">
    <property type="entry name" value="SBP_5_dom"/>
</dbReference>
<dbReference type="Gene3D" id="3.40.190.10">
    <property type="entry name" value="Periplasmic binding protein-like II"/>
    <property type="match status" value="1"/>
</dbReference>
<comment type="subcellular location">
    <subcellularLocation>
        <location evidence="1">Cell envelope</location>
    </subcellularLocation>
</comment>
<dbReference type="SUPFAM" id="SSF53850">
    <property type="entry name" value="Periplasmic binding protein-like II"/>
    <property type="match status" value="1"/>
</dbReference>
<protein>
    <submittedName>
        <fullName evidence="7">ABC transporter substrate-binding protein</fullName>
    </submittedName>
</protein>
<dbReference type="PIRSF" id="PIRSF002741">
    <property type="entry name" value="MppA"/>
    <property type="match status" value="1"/>
</dbReference>
<evidence type="ECO:0000259" key="6">
    <source>
        <dbReference type="Pfam" id="PF00496"/>
    </source>
</evidence>
<dbReference type="RefSeq" id="WP_250198606.1">
    <property type="nucleotide sequence ID" value="NZ_CP097636.1"/>
</dbReference>